<accession>A0A0E9VLI9</accession>
<name>A0A0E9VLI9_ANGAN</name>
<reference evidence="1" key="2">
    <citation type="journal article" date="2015" name="Fish Shellfish Immunol.">
        <title>Early steps in the European eel (Anguilla anguilla)-Vibrio vulnificus interaction in the gills: Role of the RtxA13 toxin.</title>
        <authorList>
            <person name="Callol A."/>
            <person name="Pajuelo D."/>
            <person name="Ebbesson L."/>
            <person name="Teles M."/>
            <person name="MacKenzie S."/>
            <person name="Amaro C."/>
        </authorList>
    </citation>
    <scope>NUCLEOTIDE SEQUENCE</scope>
</reference>
<dbReference type="EMBL" id="GBXM01025615">
    <property type="protein sequence ID" value="JAH82962.1"/>
    <property type="molecule type" value="Transcribed_RNA"/>
</dbReference>
<evidence type="ECO:0000313" key="1">
    <source>
        <dbReference type="EMBL" id="JAH78098.1"/>
    </source>
</evidence>
<dbReference type="EMBL" id="GBXM01030479">
    <property type="protein sequence ID" value="JAH78098.1"/>
    <property type="molecule type" value="Transcribed_RNA"/>
</dbReference>
<organism evidence="1">
    <name type="scientific">Anguilla anguilla</name>
    <name type="common">European freshwater eel</name>
    <name type="synonym">Muraena anguilla</name>
    <dbReference type="NCBI Taxonomy" id="7936"/>
    <lineage>
        <taxon>Eukaryota</taxon>
        <taxon>Metazoa</taxon>
        <taxon>Chordata</taxon>
        <taxon>Craniata</taxon>
        <taxon>Vertebrata</taxon>
        <taxon>Euteleostomi</taxon>
        <taxon>Actinopterygii</taxon>
        <taxon>Neopterygii</taxon>
        <taxon>Teleostei</taxon>
        <taxon>Anguilliformes</taxon>
        <taxon>Anguillidae</taxon>
        <taxon>Anguilla</taxon>
    </lineage>
</organism>
<protein>
    <submittedName>
        <fullName evidence="1">Uncharacterized protein</fullName>
    </submittedName>
</protein>
<proteinExistence type="predicted"/>
<dbReference type="AlphaFoldDB" id="A0A0E9VLI9"/>
<sequence>MNYTTMVTLRSSVFYAVLCVLSTNKTRTQSLLFLFSLVAKALNI</sequence>
<reference evidence="1" key="1">
    <citation type="submission" date="2014-11" db="EMBL/GenBank/DDBJ databases">
        <authorList>
            <person name="Amaro Gonzalez C."/>
        </authorList>
    </citation>
    <scope>NUCLEOTIDE SEQUENCE</scope>
</reference>